<dbReference type="InterPro" id="IPR017981">
    <property type="entry name" value="GPCR_2-like_7TM"/>
</dbReference>
<feature type="transmembrane region" description="Helical" evidence="20">
    <location>
        <begin position="474"/>
        <end position="496"/>
    </location>
</feature>
<feature type="non-terminal residue" evidence="28">
    <location>
        <position position="2024"/>
    </location>
</feature>
<dbReference type="PRINTS" id="PR00489">
    <property type="entry name" value="FRIZZLED"/>
</dbReference>
<feature type="domain" description="Fibronectin type-III" evidence="27">
    <location>
        <begin position="1464"/>
        <end position="1568"/>
    </location>
</feature>
<dbReference type="Gene3D" id="2.60.40.10">
    <property type="entry name" value="Immunoglobulins"/>
    <property type="match status" value="6"/>
</dbReference>
<name>A0A8J7NFM1_ATRSP</name>
<dbReference type="Gene3D" id="1.10.238.10">
    <property type="entry name" value="EF-hand"/>
    <property type="match status" value="1"/>
</dbReference>
<feature type="transmembrane region" description="Helical" evidence="20">
    <location>
        <begin position="418"/>
        <end position="439"/>
    </location>
</feature>
<dbReference type="CDD" id="cd15034">
    <property type="entry name" value="7tmF_FZD1_2_7-like"/>
    <property type="match status" value="1"/>
</dbReference>
<evidence type="ECO:0000256" key="19">
    <source>
        <dbReference type="SAM" id="MobiDB-lite"/>
    </source>
</evidence>
<dbReference type="GO" id="GO:0005737">
    <property type="term" value="C:cytoplasm"/>
    <property type="evidence" value="ECO:0007669"/>
    <property type="project" value="UniProtKB-SubCell"/>
</dbReference>
<feature type="transmembrane region" description="Helical" evidence="20">
    <location>
        <begin position="285"/>
        <end position="311"/>
    </location>
</feature>
<evidence type="ECO:0000256" key="16">
    <source>
        <dbReference type="ARBA" id="ARBA00034103"/>
    </source>
</evidence>
<evidence type="ECO:0000259" key="24">
    <source>
        <dbReference type="PROSITE" id="PS50222"/>
    </source>
</evidence>
<dbReference type="SUPFAM" id="SSF48726">
    <property type="entry name" value="Immunoglobulin"/>
    <property type="match status" value="5"/>
</dbReference>
<evidence type="ECO:0000313" key="29">
    <source>
        <dbReference type="Proteomes" id="UP000736164"/>
    </source>
</evidence>
<keyword evidence="11" id="KW-0770">Synapse</keyword>
<dbReference type="PROSITE" id="PS50222">
    <property type="entry name" value="EF_HAND_2"/>
    <property type="match status" value="1"/>
</dbReference>
<dbReference type="GO" id="GO:0060298">
    <property type="term" value="P:positive regulation of sarcomere organization"/>
    <property type="evidence" value="ECO:0007669"/>
    <property type="project" value="UniProtKB-ARBA"/>
</dbReference>
<dbReference type="FunFam" id="2.60.40.10:FF:000425">
    <property type="entry name" value="Myosin light chain kinase"/>
    <property type="match status" value="1"/>
</dbReference>
<dbReference type="Gene3D" id="1.10.510.10">
    <property type="entry name" value="Transferase(Phosphotransferase) domain 1"/>
    <property type="match status" value="1"/>
</dbReference>
<feature type="signal peptide" evidence="21">
    <location>
        <begin position="1"/>
        <end position="22"/>
    </location>
</feature>
<feature type="domain" description="Ig-like" evidence="26">
    <location>
        <begin position="1360"/>
        <end position="1460"/>
    </location>
</feature>
<evidence type="ECO:0000256" key="11">
    <source>
        <dbReference type="ARBA" id="ARBA00023018"/>
    </source>
</evidence>
<dbReference type="InterPro" id="IPR017441">
    <property type="entry name" value="Protein_kinase_ATP_BS"/>
</dbReference>
<dbReference type="FunFam" id="2.60.40.10:FF:001127">
    <property type="entry name" value="Myosin, light chain kinase a"/>
    <property type="match status" value="1"/>
</dbReference>
<dbReference type="FunFam" id="3.30.200.20:FF:001119">
    <property type="entry name" value="Myosin light chain kinase"/>
    <property type="match status" value="1"/>
</dbReference>
<feature type="domain" description="Ig-like" evidence="26">
    <location>
        <begin position="789"/>
        <end position="892"/>
    </location>
</feature>
<accession>A0A8J7NFM1</accession>
<dbReference type="Pfam" id="PF07679">
    <property type="entry name" value="I-set"/>
    <property type="match status" value="5"/>
</dbReference>
<feature type="disulfide bond" evidence="17">
    <location>
        <begin position="113"/>
        <end position="137"/>
    </location>
</feature>
<dbReference type="InterPro" id="IPR011009">
    <property type="entry name" value="Kinase-like_dom_sf"/>
</dbReference>
<dbReference type="PANTHER" id="PTHR47633:SF9">
    <property type="entry name" value="NON-SPECIFIC SERINE_THREONINE PROTEIN KINASE"/>
    <property type="match status" value="1"/>
</dbReference>
<dbReference type="PROSITE" id="PS50038">
    <property type="entry name" value="FZ"/>
    <property type="match status" value="1"/>
</dbReference>
<dbReference type="SMART" id="SM00060">
    <property type="entry name" value="FN3"/>
    <property type="match status" value="1"/>
</dbReference>
<evidence type="ECO:0000313" key="28">
    <source>
        <dbReference type="EMBL" id="MBN3312060.1"/>
    </source>
</evidence>
<dbReference type="Gene3D" id="1.20.1070.10">
    <property type="entry name" value="Rhodopsin 7-helix transmembrane proteins"/>
    <property type="match status" value="1"/>
</dbReference>
<feature type="region of interest" description="Disordered" evidence="19">
    <location>
        <begin position="1553"/>
        <end position="1577"/>
    </location>
</feature>
<dbReference type="InterPro" id="IPR003598">
    <property type="entry name" value="Ig_sub2"/>
</dbReference>
<dbReference type="SMART" id="SM00063">
    <property type="entry name" value="FRI"/>
    <property type="match status" value="1"/>
</dbReference>
<dbReference type="InterPro" id="IPR011992">
    <property type="entry name" value="EF-hand-dom_pair"/>
</dbReference>
<feature type="domain" description="EF-hand" evidence="24">
    <location>
        <begin position="595"/>
        <end position="630"/>
    </location>
</feature>
<feature type="transmembrane region" description="Helical" evidence="20">
    <location>
        <begin position="236"/>
        <end position="256"/>
    </location>
</feature>
<dbReference type="GO" id="GO:0007166">
    <property type="term" value="P:cell surface receptor signaling pathway"/>
    <property type="evidence" value="ECO:0007669"/>
    <property type="project" value="InterPro"/>
</dbReference>
<dbReference type="PROSITE" id="PS50261">
    <property type="entry name" value="G_PROTEIN_RECEP_F2_4"/>
    <property type="match status" value="1"/>
</dbReference>
<feature type="disulfide bond" evidence="17">
    <location>
        <begin position="46"/>
        <end position="92"/>
    </location>
</feature>
<dbReference type="PROSITE" id="PS50835">
    <property type="entry name" value="IG_LIKE"/>
    <property type="match status" value="5"/>
</dbReference>
<keyword evidence="10 20" id="KW-1133">Transmembrane helix</keyword>
<dbReference type="InterPro" id="IPR003599">
    <property type="entry name" value="Ig_sub"/>
</dbReference>
<feature type="domain" description="FZ" evidence="23">
    <location>
        <begin position="33"/>
        <end position="152"/>
    </location>
</feature>
<feature type="transmembrane region" description="Helical" evidence="20">
    <location>
        <begin position="376"/>
        <end position="397"/>
    </location>
</feature>
<feature type="domain" description="G-protein coupled receptors family 2 profile 2" evidence="25">
    <location>
        <begin position="221"/>
        <end position="503"/>
    </location>
</feature>
<dbReference type="SUPFAM" id="SSF56112">
    <property type="entry name" value="Protein kinase-like (PK-like)"/>
    <property type="match status" value="1"/>
</dbReference>
<dbReference type="FunFam" id="2.60.40.10:FF:000107">
    <property type="entry name" value="Myosin, light chain kinase a"/>
    <property type="match status" value="2"/>
</dbReference>
<dbReference type="Pfam" id="PF00069">
    <property type="entry name" value="Pkinase"/>
    <property type="match status" value="1"/>
</dbReference>
<dbReference type="InterPro" id="IPR036116">
    <property type="entry name" value="FN3_sf"/>
</dbReference>
<evidence type="ECO:0000256" key="18">
    <source>
        <dbReference type="PROSITE-ProRule" id="PRU10141"/>
    </source>
</evidence>
<dbReference type="GO" id="GO:0004888">
    <property type="term" value="F:transmembrane signaling receptor activity"/>
    <property type="evidence" value="ECO:0007669"/>
    <property type="project" value="InterPro"/>
</dbReference>
<feature type="compositionally biased region" description="Acidic residues" evidence="19">
    <location>
        <begin position="1566"/>
        <end position="1576"/>
    </location>
</feature>
<dbReference type="SUPFAM" id="SSF63501">
    <property type="entry name" value="Frizzled cysteine-rich domain"/>
    <property type="match status" value="1"/>
</dbReference>
<feature type="domain" description="Protein kinase" evidence="22">
    <location>
        <begin position="1594"/>
        <end position="1849"/>
    </location>
</feature>
<dbReference type="PROSITE" id="PS50853">
    <property type="entry name" value="FN3"/>
    <property type="match status" value="1"/>
</dbReference>
<keyword evidence="14" id="KW-0675">Receptor</keyword>
<dbReference type="InterPro" id="IPR000539">
    <property type="entry name" value="Frizzled/Smoothened_7TM"/>
</dbReference>
<feature type="region of interest" description="Disordered" evidence="19">
    <location>
        <begin position="1106"/>
        <end position="1142"/>
    </location>
</feature>
<dbReference type="PROSITE" id="PS50011">
    <property type="entry name" value="PROTEIN_KINASE_DOM"/>
    <property type="match status" value="1"/>
</dbReference>
<evidence type="ECO:0000256" key="14">
    <source>
        <dbReference type="ARBA" id="ARBA00023170"/>
    </source>
</evidence>
<dbReference type="SUPFAM" id="SSF49265">
    <property type="entry name" value="Fibronectin type III"/>
    <property type="match status" value="1"/>
</dbReference>
<keyword evidence="29" id="KW-1185">Reference proteome</keyword>
<organism evidence="28 29">
    <name type="scientific">Atractosteus spatula</name>
    <name type="common">Alligator gar</name>
    <name type="synonym">Lepisosteus spatula</name>
    <dbReference type="NCBI Taxonomy" id="7917"/>
    <lineage>
        <taxon>Eukaryota</taxon>
        <taxon>Metazoa</taxon>
        <taxon>Chordata</taxon>
        <taxon>Craniata</taxon>
        <taxon>Vertebrata</taxon>
        <taxon>Euteleostomi</taxon>
        <taxon>Actinopterygii</taxon>
        <taxon>Neopterygii</taxon>
        <taxon>Holostei</taxon>
        <taxon>Semionotiformes</taxon>
        <taxon>Lepisosteidae</taxon>
        <taxon>Atractosteus</taxon>
    </lineage>
</organism>
<evidence type="ECO:0000259" key="27">
    <source>
        <dbReference type="PROSITE" id="PS50853"/>
    </source>
</evidence>
<keyword evidence="6 20" id="KW-0812">Transmembrane</keyword>
<dbReference type="PANTHER" id="PTHR47633">
    <property type="entry name" value="IMMUNOGLOBULIN"/>
    <property type="match status" value="1"/>
</dbReference>
<feature type="transmembrane region" description="Helical" evidence="20">
    <location>
        <begin position="550"/>
        <end position="567"/>
    </location>
</feature>
<evidence type="ECO:0000256" key="8">
    <source>
        <dbReference type="ARBA" id="ARBA00022741"/>
    </source>
</evidence>
<dbReference type="GO" id="GO:0004672">
    <property type="term" value="F:protein kinase activity"/>
    <property type="evidence" value="ECO:0007669"/>
    <property type="project" value="InterPro"/>
</dbReference>
<proteinExistence type="inferred from homology"/>
<comment type="caution">
    <text evidence="17">Lacks conserved residue(s) required for the propagation of feature annotation.</text>
</comment>
<dbReference type="GO" id="GO:0005524">
    <property type="term" value="F:ATP binding"/>
    <property type="evidence" value="ECO:0007669"/>
    <property type="project" value="UniProtKB-UniRule"/>
</dbReference>
<dbReference type="GO" id="GO:0005509">
    <property type="term" value="F:calcium ion binding"/>
    <property type="evidence" value="ECO:0007669"/>
    <property type="project" value="InterPro"/>
</dbReference>
<dbReference type="Proteomes" id="UP000736164">
    <property type="component" value="Unassembled WGS sequence"/>
</dbReference>
<dbReference type="SMART" id="SM00220">
    <property type="entry name" value="S_TKc"/>
    <property type="match status" value="1"/>
</dbReference>
<dbReference type="GO" id="GO:0055013">
    <property type="term" value="P:cardiac muscle cell development"/>
    <property type="evidence" value="ECO:0007669"/>
    <property type="project" value="UniProtKB-ARBA"/>
</dbReference>
<dbReference type="FunFam" id="1.10.2000.10:FF:000003">
    <property type="entry name" value="Frizzled class receptor 2"/>
    <property type="match status" value="1"/>
</dbReference>
<feature type="binding site" evidence="18">
    <location>
        <position position="1623"/>
    </location>
    <ligand>
        <name>ATP</name>
        <dbReference type="ChEBI" id="CHEBI:30616"/>
    </ligand>
</feature>
<dbReference type="GO" id="GO:0045202">
    <property type="term" value="C:synapse"/>
    <property type="evidence" value="ECO:0007669"/>
    <property type="project" value="UniProtKB-SubCell"/>
</dbReference>
<keyword evidence="5" id="KW-0963">Cytoplasm</keyword>
<comment type="similarity">
    <text evidence="4">Belongs to the G-protein coupled receptor Fz/Smo family.</text>
</comment>
<keyword evidence="21" id="KW-0732">Signal</keyword>
<gene>
    <name evidence="28" type="primary">Fzd2</name>
    <name evidence="28" type="ORF">GTO95_0010860</name>
</gene>
<feature type="domain" description="Ig-like" evidence="26">
    <location>
        <begin position="918"/>
        <end position="1006"/>
    </location>
</feature>
<dbReference type="SMART" id="SM00408">
    <property type="entry name" value="IGc2"/>
    <property type="match status" value="5"/>
</dbReference>
<dbReference type="GO" id="GO:0003007">
    <property type="term" value="P:heart morphogenesis"/>
    <property type="evidence" value="ECO:0007669"/>
    <property type="project" value="UniProtKB-ARBA"/>
</dbReference>
<dbReference type="GO" id="GO:0016020">
    <property type="term" value="C:membrane"/>
    <property type="evidence" value="ECO:0007669"/>
    <property type="project" value="UniProtKB-SubCell"/>
</dbReference>
<evidence type="ECO:0000259" key="26">
    <source>
        <dbReference type="PROSITE" id="PS50835"/>
    </source>
</evidence>
<evidence type="ECO:0000256" key="13">
    <source>
        <dbReference type="ARBA" id="ARBA00023157"/>
    </source>
</evidence>
<dbReference type="InterPro" id="IPR013098">
    <property type="entry name" value="Ig_I-set"/>
</dbReference>
<dbReference type="Pfam" id="PF00041">
    <property type="entry name" value="fn3"/>
    <property type="match status" value="1"/>
</dbReference>
<reference evidence="28" key="1">
    <citation type="journal article" date="2021" name="Cell">
        <title>Tracing the genetic footprints of vertebrate landing in non-teleost ray-finned fishes.</title>
        <authorList>
            <person name="Bi X."/>
            <person name="Wang K."/>
            <person name="Yang L."/>
            <person name="Pan H."/>
            <person name="Jiang H."/>
            <person name="Wei Q."/>
            <person name="Fang M."/>
            <person name="Yu H."/>
            <person name="Zhu C."/>
            <person name="Cai Y."/>
            <person name="He Y."/>
            <person name="Gan X."/>
            <person name="Zeng H."/>
            <person name="Yu D."/>
            <person name="Zhu Y."/>
            <person name="Jiang H."/>
            <person name="Qiu Q."/>
            <person name="Yang H."/>
            <person name="Zhang Y.E."/>
            <person name="Wang W."/>
            <person name="Zhu M."/>
            <person name="He S."/>
            <person name="Zhang G."/>
        </authorList>
    </citation>
    <scope>NUCLEOTIDE SEQUENCE</scope>
    <source>
        <strain evidence="28">Allg_001</strain>
    </source>
</reference>
<keyword evidence="8 18" id="KW-0547">Nucleotide-binding</keyword>
<dbReference type="SMART" id="SM00409">
    <property type="entry name" value="IG"/>
    <property type="match status" value="5"/>
</dbReference>
<evidence type="ECO:0000256" key="10">
    <source>
        <dbReference type="ARBA" id="ARBA00022989"/>
    </source>
</evidence>
<dbReference type="InterPro" id="IPR036790">
    <property type="entry name" value="Frizzled_dom_sf"/>
</dbReference>
<comment type="subcellular location">
    <subcellularLocation>
        <location evidence="2">Cytoplasm</location>
    </subcellularLocation>
    <subcellularLocation>
        <location evidence="1">Membrane</location>
        <topology evidence="1">Multi-pass membrane protein</topology>
    </subcellularLocation>
    <subcellularLocation>
        <location evidence="16">Synapse</location>
    </subcellularLocation>
</comment>
<dbReference type="InterPro" id="IPR003961">
    <property type="entry name" value="FN3_dom"/>
</dbReference>
<evidence type="ECO:0000259" key="22">
    <source>
        <dbReference type="PROSITE" id="PS50011"/>
    </source>
</evidence>
<sequence length="2024" mass="224754">MTVYRTPALLALLLPSCLLVSAQYQGDSGIAIPDHGFCQPISIPLCTDIAYNQTIMPNLVGHYNQEDAGLEVHQFYPLVKVQCSPELKFFLCSMYAPVCTVLDKAIPPCRSICERAKQGCEALMNKFGFQWPERLRCENFPVLGDGQICVGQNESDSGVPTVTNPPMHIPAPGTPGTRVYSTPDRPFRCPKVLTVPSYLNYRFLGEVDCAAPCEPSRNIGYMFFSEEEIKFARRPIIFLSGCYTMVSIAFIAGFFLGDKVVCNEPFTPDNYKTVVQGTKKEGCTILFMMLYFFSMASSIWWVILSLTWFLAAGMKWGHEAIESNSQYFHLAAWSVPAIKTISILAMGQIDGDMLSGVCFVGLNSLDPLRGFVLAPLFVYLFIGTSFLLAGFVSLFRIRTIMKHDGTKTEKLERLMVRIGVFSVLYTVPATIVIACFFYEQAFRGHWERSWISHNCKALAIPCPLQYTPRMTPDFTVYMIKYLMTLIVGITSGFWIWSGKTLHSWRRFYTRLTNAPSPRSAQMNGGKAGKKTSQCSGSDCVPGSMGSKEMFCKLISFNFKPVIIWLAVKLESFWEMSRFVTEDWAAVGKEESLTEPQIQAFQEVFELFTKNEDGYIDGSGLRSTLSAVGINISNDVMDLALKRADYDAEAHASSHAEDVADTVFFRTLTKMLGVGTLPYKHTGEIVRYYHKKYSRRLRRKVTKHDGNHLIGYYTKGACLLGLSGKQLLKYLVPLDKTDSPYSKMPSLNKESCVPKPRLSGFSKRKPFKFPAQSRQLTTQQCKLMVTGKHPGVETKQMITPVKIKVKLSAEERANMDFSMIYDVRQKVKGDPEPTVLWYRDGEPVSEGGCFHFQRMGEGVYVFTVTDVNSESAGRYLCHITNCAGTEQTTIRLELRDQLRLPGGSQSSLKRVRSWGESHPRFVTKPCSQTVRAGETVSFRIRVTGRPAPLVTWLKDSGPLDASTTAQDFHLAGYYVLELRKASSKDEGVYTCVLTNLAGQTSASAQLTVRDPSPPASPALNCTRKHGRFPHAERIVLEQLQMHPKCMEFMGIGYVLSTPSKPGVAVLRLGSFCPTDLESQCLSQAVMSKDGPKMSYVSTLRINLKPPEDKGIPRAFGNGTPATTVSRKTRTDGSSAAEDRGSDRTRWEAPVFTQPLKDCSVDEGCDIRLRGVITGSQPLRISWLHNGKAVRFGHASFQGGVAQLEVHDCLPEDAGAYTCVAENKEGKTSSSAAVCVRDFETICRNRSPKKCLPVLNCIPKTETAVPPMAEESNGINRHGKPFCTESWGSRQGEGLDTCNLARKVINLSCLNVFSLGSQNSSLLCLESKRFSISPEAINTGSPDRGLELGSSSVADLGLVVAPKRRAFSGTALPVQIVDCPEQVEVQVGERAELQCTYRCSPPVAACWIHNKQQVAEGPRTRVETSDKSSRLAISEARPEDAGSYTVLVHDFQGSAHRSLTLTVIDRPQPPAGRPFISQLSLTSLVLSWSGPCYDGGSAVTGYVVEVKQVGPGKCGDWTEVTDRCKSTSYRVRSGLQTLQEYRFRVRAINAVGISQPSQESDTVKMDSEEGEPQEEEEPQSYVHVTINTTQNVTDQYNKLEKLGVGKFGQVFKMMHKETNQVCAAKFYKARTSKEKAAARREIELMNCLHHPKLVRCLAAFETRSEIVMVMEYIAGGELFEHIVDDNFEHTEPTSVCYMKQILEGIQYMHRQNIVHLDLKPENIVCVNTTGTLVKIIDFGLADKLDPKTPLKVMHGTPEFVAPEVISFEPVALATDMWSIGVICYILLSGESPFQGNTDTETLALVTAAVWEFDEESFDEITDLAKDFISRLLKKDMRRRMSCEQALAHPWMAAFTSVDPRSTKSLSKEKMKKFLAKQKWKKTGKALLALKRMAHLSSRADSPESPSSPADREKVALSPEEELALLSLKENLRCEPQFATLLRDVAEPRGSTAHLSCNIIGYPDPEVLWHHDKDPIKETSRVQINYTENGQCSLIISNIQPEDSGVYSCKATNSLGTAQSSATLTIS</sequence>
<feature type="domain" description="Ig-like" evidence="26">
    <location>
        <begin position="1148"/>
        <end position="1233"/>
    </location>
</feature>
<evidence type="ECO:0000256" key="7">
    <source>
        <dbReference type="ARBA" id="ARBA00022737"/>
    </source>
</evidence>
<keyword evidence="13 17" id="KW-1015">Disulfide bond</keyword>
<evidence type="ECO:0000256" key="12">
    <source>
        <dbReference type="ARBA" id="ARBA00023136"/>
    </source>
</evidence>
<evidence type="ECO:0000256" key="4">
    <source>
        <dbReference type="ARBA" id="ARBA00008077"/>
    </source>
</evidence>
<evidence type="ECO:0000256" key="2">
    <source>
        <dbReference type="ARBA" id="ARBA00004496"/>
    </source>
</evidence>
<dbReference type="CDD" id="cd07458">
    <property type="entry name" value="CRD_FZ1_like"/>
    <property type="match status" value="1"/>
</dbReference>
<comment type="similarity">
    <text evidence="3">Belongs to the protein kinase superfamily. CAMK Ser/Thr protein kinase family.</text>
</comment>
<dbReference type="InterPro" id="IPR007110">
    <property type="entry name" value="Ig-like_dom"/>
</dbReference>
<dbReference type="InterPro" id="IPR000719">
    <property type="entry name" value="Prot_kinase_dom"/>
</dbReference>
<keyword evidence="15" id="KW-0393">Immunoglobulin domain</keyword>
<keyword evidence="12 20" id="KW-0472">Membrane</keyword>
<keyword evidence="9 18" id="KW-0067">ATP-binding</keyword>
<evidence type="ECO:0000256" key="5">
    <source>
        <dbReference type="ARBA" id="ARBA00022490"/>
    </source>
</evidence>
<dbReference type="Gene3D" id="3.30.200.20">
    <property type="entry name" value="Phosphorylase Kinase, domain 1"/>
    <property type="match status" value="1"/>
</dbReference>
<evidence type="ECO:0000256" key="20">
    <source>
        <dbReference type="SAM" id="Phobius"/>
    </source>
</evidence>
<evidence type="ECO:0000256" key="6">
    <source>
        <dbReference type="ARBA" id="ARBA00022692"/>
    </source>
</evidence>
<protein>
    <submittedName>
        <fullName evidence="28">FZD2 protein</fullName>
    </submittedName>
</protein>
<dbReference type="CDD" id="cd14103">
    <property type="entry name" value="STKc_MLCK"/>
    <property type="match status" value="1"/>
</dbReference>
<evidence type="ECO:0000259" key="25">
    <source>
        <dbReference type="PROSITE" id="PS50261"/>
    </source>
</evidence>
<evidence type="ECO:0000256" key="3">
    <source>
        <dbReference type="ARBA" id="ARBA00006692"/>
    </source>
</evidence>
<dbReference type="SUPFAM" id="SSF47473">
    <property type="entry name" value="EF-hand"/>
    <property type="match status" value="1"/>
</dbReference>
<dbReference type="InterPro" id="IPR036179">
    <property type="entry name" value="Ig-like_dom_sf"/>
</dbReference>
<feature type="region of interest" description="Disordered" evidence="19">
    <location>
        <begin position="516"/>
        <end position="535"/>
    </location>
</feature>
<keyword evidence="7" id="KW-0677">Repeat</keyword>
<feature type="chain" id="PRO_5035299613" evidence="21">
    <location>
        <begin position="23"/>
        <end position="2024"/>
    </location>
</feature>
<dbReference type="InterPro" id="IPR020067">
    <property type="entry name" value="Frizzled_dom"/>
</dbReference>
<feature type="disulfide bond" evidence="17">
    <location>
        <begin position="38"/>
        <end position="99"/>
    </location>
</feature>
<dbReference type="CDD" id="cd00063">
    <property type="entry name" value="FN3"/>
    <property type="match status" value="1"/>
</dbReference>
<evidence type="ECO:0000256" key="21">
    <source>
        <dbReference type="SAM" id="SignalP"/>
    </source>
</evidence>
<evidence type="ECO:0000256" key="15">
    <source>
        <dbReference type="ARBA" id="ARBA00023319"/>
    </source>
</evidence>
<dbReference type="FunFam" id="1.10.510.10:FF:000321">
    <property type="entry name" value="Bent, isoform C"/>
    <property type="match status" value="1"/>
</dbReference>
<dbReference type="PROSITE" id="PS00108">
    <property type="entry name" value="PROTEIN_KINASE_ST"/>
    <property type="match status" value="1"/>
</dbReference>
<comment type="caution">
    <text evidence="28">The sequence shown here is derived from an EMBL/GenBank/DDBJ whole genome shotgun (WGS) entry which is preliminary data.</text>
</comment>
<dbReference type="Pfam" id="PF01392">
    <property type="entry name" value="Fz"/>
    <property type="match status" value="1"/>
</dbReference>
<evidence type="ECO:0000256" key="1">
    <source>
        <dbReference type="ARBA" id="ARBA00004141"/>
    </source>
</evidence>
<dbReference type="EMBL" id="JAAWVO010004104">
    <property type="protein sequence ID" value="MBN3312060.1"/>
    <property type="molecule type" value="Genomic_DNA"/>
</dbReference>
<dbReference type="GO" id="GO:0045989">
    <property type="term" value="P:positive regulation of striated muscle contraction"/>
    <property type="evidence" value="ECO:0007669"/>
    <property type="project" value="UniProtKB-ARBA"/>
</dbReference>
<feature type="non-terminal residue" evidence="28">
    <location>
        <position position="1"/>
    </location>
</feature>
<dbReference type="Gene3D" id="1.10.2000.10">
    <property type="entry name" value="Frizzled cysteine-rich domain"/>
    <property type="match status" value="1"/>
</dbReference>
<dbReference type="InterPro" id="IPR008271">
    <property type="entry name" value="Ser/Thr_kinase_AS"/>
</dbReference>
<dbReference type="Pfam" id="PF01534">
    <property type="entry name" value="Frizzled"/>
    <property type="match status" value="1"/>
</dbReference>
<dbReference type="InterPro" id="IPR002048">
    <property type="entry name" value="EF_hand_dom"/>
</dbReference>
<evidence type="ECO:0000259" key="23">
    <source>
        <dbReference type="PROSITE" id="PS50038"/>
    </source>
</evidence>
<dbReference type="InterPro" id="IPR013783">
    <property type="entry name" value="Ig-like_fold"/>
</dbReference>
<feature type="domain" description="Ig-like" evidence="26">
    <location>
        <begin position="1933"/>
        <end position="2022"/>
    </location>
</feature>
<evidence type="ECO:0000256" key="17">
    <source>
        <dbReference type="PROSITE-ProRule" id="PRU00090"/>
    </source>
</evidence>
<dbReference type="PROSITE" id="PS00107">
    <property type="entry name" value="PROTEIN_KINASE_ATP"/>
    <property type="match status" value="1"/>
</dbReference>
<evidence type="ECO:0000256" key="9">
    <source>
        <dbReference type="ARBA" id="ARBA00022840"/>
    </source>
</evidence>
<dbReference type="FunFam" id="2.60.40.10:FF:002704">
    <property type="entry name" value="Myosin, light chain kinase 5"/>
    <property type="match status" value="1"/>
</dbReference>
<dbReference type="SMART" id="SM01330">
    <property type="entry name" value="Frizzled"/>
    <property type="match status" value="1"/>
</dbReference>